<comment type="similarity">
    <text evidence="9">Belongs to the glycosyltransferase 8 family. Glycogenin subfamily.</text>
</comment>
<evidence type="ECO:0000256" key="1">
    <source>
        <dbReference type="ARBA" id="ARBA00001936"/>
    </source>
</evidence>
<keyword evidence="6" id="KW-0320">Glycogen biosynthesis</keyword>
<evidence type="ECO:0000256" key="10">
    <source>
        <dbReference type="ARBA" id="ARBA00038934"/>
    </source>
</evidence>
<evidence type="ECO:0000256" key="3">
    <source>
        <dbReference type="ARBA" id="ARBA00022490"/>
    </source>
</evidence>
<feature type="region of interest" description="Disordered" evidence="14">
    <location>
        <begin position="534"/>
        <end position="601"/>
    </location>
</feature>
<comment type="catalytic activity">
    <reaction evidence="11">
        <text>[1,4-alpha-D-glucosyl](n)-L-tyrosyl-[glycogenin] + UDP-alpha-D-glucose = [1,4-alpha-D-glucosyl](n+1)-L-tyrosyl-[glycogenin] + UDP + H(+)</text>
        <dbReference type="Rhea" id="RHEA:56560"/>
        <dbReference type="Rhea" id="RHEA-COMP:14606"/>
        <dbReference type="Rhea" id="RHEA-COMP:14607"/>
        <dbReference type="ChEBI" id="CHEBI:15378"/>
        <dbReference type="ChEBI" id="CHEBI:58223"/>
        <dbReference type="ChEBI" id="CHEBI:58885"/>
        <dbReference type="ChEBI" id="CHEBI:140574"/>
        <dbReference type="EC" id="2.4.1.186"/>
    </reaction>
</comment>
<protein>
    <recommendedName>
        <fullName evidence="10">glycogenin glucosyltransferase</fullName>
        <ecNumber evidence="10">2.4.1.186</ecNumber>
    </recommendedName>
</protein>
<dbReference type="InterPro" id="IPR029063">
    <property type="entry name" value="SAM-dependent_MTases_sf"/>
</dbReference>
<evidence type="ECO:0000256" key="9">
    <source>
        <dbReference type="ARBA" id="ARBA00038162"/>
    </source>
</evidence>
<evidence type="ECO:0000256" key="2">
    <source>
        <dbReference type="ARBA" id="ARBA00004496"/>
    </source>
</evidence>
<dbReference type="FunFam" id="3.90.550.10:FF:000092">
    <property type="entry name" value="Glycogenin 2"/>
    <property type="match status" value="1"/>
</dbReference>
<dbReference type="InterPro" id="IPR050587">
    <property type="entry name" value="GNT1/Glycosyltrans_8"/>
</dbReference>
<dbReference type="Gene3D" id="3.90.550.10">
    <property type="entry name" value="Spore Coat Polysaccharide Biosynthesis Protein SpsA, Chain A"/>
    <property type="match status" value="1"/>
</dbReference>
<proteinExistence type="inferred from homology"/>
<evidence type="ECO:0000256" key="12">
    <source>
        <dbReference type="ARBA" id="ARBA00052293"/>
    </source>
</evidence>
<evidence type="ECO:0000313" key="16">
    <source>
        <dbReference type="Proteomes" id="UP000294847"/>
    </source>
</evidence>
<dbReference type="InterPro" id="IPR002495">
    <property type="entry name" value="Glyco_trans_8"/>
</dbReference>
<sequence length="984" mass="109794">MAVRGAEEAYITLLLSDNYLPGALVLAHSLRDAGTTRKLAIMVTLDTVAAKVITQLKAVYDYVIPVPRIRNERPANLYLMNRPDLHSAFTKVNLWKQTQFSKLVYIDADVVAYRAPDELFAIAHPFSAAPDIGWPDLFNTGVMVLTPNMGDYYAMMAMAERGISFDGADQGLINMHFRHTYNRISFTYNVTPSAHYQYVPAYRHFQSSINMVHFIGSEKPWIQGRNSTAGGGAFDEMVGRWWAVYDRHYRAPTVYEPQVQRPPEIVQNRVSTTSRNSINNSSIYMTTVSIACRIMALNIPLIPKSTESTESPITTTVKTSTIEEHQQDQAPHQAHEPEPEKPQPPPMEPSWDAQRQPPPPESKPEALNFPKMHYEMSSDTSAFVPPQRYPSPPKNMYYEVPQHPPAPPEQKPPAIFPWEMNRPQASRVFINDDVGPVEAEKSPTAEETAAFQESVEPASEEPRPIPTSPPIQQTSNPWESFSLTNAWDDVPGINRYVGAIQKSQQRRNLSKSAGLSLGNLDDTREAQKELEAALSRRGSTKLTDFPVDRPSLPVTPAPVRRSNFWGGAADSPKNGGSVGAVPEGGRRQLFPAAEGVPGQSDWDPVAQLHKLAKQQSELLLQKLGDSLKSEDDGDDDGSDGRSVRSQGKGKATMEQVYQDGPVKSPTYIMHASVPTVHSPMPVRKSPVQSILGEGEAAVPRTTRHDSRLSTTTTEYGTDDIERASYNGPGAAWDKGEDIPLRETPMPPTEDELDAAYLRELCQRFEFAARSLDLCPWLEEAPPPLEEDAKRLFLEYSKIPEQELEQHLVEAIHAGAPANMLYGIDLEERFFDAGKFLFKDPDVQITFRQADVLDPEALPDWRGSFSVVTCNYVFHLMSMENQETLAGMILQLLSGKAGDLVVGRTTGTQREGHYESLREGHQVYRHSIGSMQELWDRVAARFGKKVAVESWIDSAPVLTLNVMKATMDVEDMEPIRNLMFCVRLS</sequence>
<feature type="region of interest" description="Disordered" evidence="14">
    <location>
        <begin position="626"/>
        <end position="654"/>
    </location>
</feature>
<keyword evidence="8" id="KW-0464">Manganese</keyword>
<keyword evidence="4" id="KW-0808">Transferase</keyword>
<dbReference type="CDD" id="cd02537">
    <property type="entry name" value="GT8_Glycogenin"/>
    <property type="match status" value="1"/>
</dbReference>
<dbReference type="InterPro" id="IPR029044">
    <property type="entry name" value="Nucleotide-diphossugar_trans"/>
</dbReference>
<evidence type="ECO:0000256" key="13">
    <source>
        <dbReference type="ARBA" id="ARBA00057883"/>
    </source>
</evidence>
<dbReference type="Gene3D" id="3.40.50.150">
    <property type="entry name" value="Vaccinia Virus protein VP39"/>
    <property type="match status" value="1"/>
</dbReference>
<dbReference type="GO" id="GO:0046872">
    <property type="term" value="F:metal ion binding"/>
    <property type="evidence" value="ECO:0007669"/>
    <property type="project" value="UniProtKB-KW"/>
</dbReference>
<evidence type="ECO:0000256" key="4">
    <source>
        <dbReference type="ARBA" id="ARBA00022679"/>
    </source>
</evidence>
<evidence type="ECO:0000256" key="7">
    <source>
        <dbReference type="ARBA" id="ARBA00023180"/>
    </source>
</evidence>
<keyword evidence="7" id="KW-0325">Glycoprotein</keyword>
<evidence type="ECO:0000256" key="6">
    <source>
        <dbReference type="ARBA" id="ARBA00023056"/>
    </source>
</evidence>
<keyword evidence="5" id="KW-0479">Metal-binding</keyword>
<feature type="compositionally biased region" description="Basic and acidic residues" evidence="14">
    <location>
        <begin position="322"/>
        <end position="341"/>
    </location>
</feature>
<feature type="region of interest" description="Disordered" evidence="14">
    <location>
        <begin position="322"/>
        <end position="367"/>
    </location>
</feature>
<comment type="subcellular location">
    <subcellularLocation>
        <location evidence="2">Cytoplasm</location>
    </subcellularLocation>
</comment>
<dbReference type="SUPFAM" id="SSF53335">
    <property type="entry name" value="S-adenosyl-L-methionine-dependent methyltransferases"/>
    <property type="match status" value="1"/>
</dbReference>
<feature type="region of interest" description="Disordered" evidence="14">
    <location>
        <begin position="438"/>
        <end position="478"/>
    </location>
</feature>
<organism evidence="15 16">
    <name type="scientific">Pyricularia oryzae</name>
    <name type="common">Rice blast fungus</name>
    <name type="synonym">Magnaporthe oryzae</name>
    <dbReference type="NCBI Taxonomy" id="318829"/>
    <lineage>
        <taxon>Eukaryota</taxon>
        <taxon>Fungi</taxon>
        <taxon>Dikarya</taxon>
        <taxon>Ascomycota</taxon>
        <taxon>Pezizomycotina</taxon>
        <taxon>Sordariomycetes</taxon>
        <taxon>Sordariomycetidae</taxon>
        <taxon>Magnaporthales</taxon>
        <taxon>Pyriculariaceae</taxon>
        <taxon>Pyricularia</taxon>
    </lineage>
</organism>
<evidence type="ECO:0000256" key="14">
    <source>
        <dbReference type="SAM" id="MobiDB-lite"/>
    </source>
</evidence>
<dbReference type="EMBL" id="CP034206">
    <property type="protein sequence ID" value="QBZ58066.1"/>
    <property type="molecule type" value="Genomic_DNA"/>
</dbReference>
<dbReference type="GO" id="GO:0005737">
    <property type="term" value="C:cytoplasm"/>
    <property type="evidence" value="ECO:0007669"/>
    <property type="project" value="UniProtKB-SubCell"/>
</dbReference>
<dbReference type="PANTHER" id="PTHR11183">
    <property type="entry name" value="GLYCOGENIN SUBFAMILY MEMBER"/>
    <property type="match status" value="1"/>
</dbReference>
<dbReference type="SUPFAM" id="SSF53448">
    <property type="entry name" value="Nucleotide-diphospho-sugar transferases"/>
    <property type="match status" value="1"/>
</dbReference>
<keyword evidence="3" id="KW-0963">Cytoplasm</keyword>
<name>A0A4P7NAJ7_PYROR</name>
<dbReference type="GO" id="GO:0008466">
    <property type="term" value="F:glycogenin glucosyltransferase activity"/>
    <property type="evidence" value="ECO:0007669"/>
    <property type="project" value="UniProtKB-EC"/>
</dbReference>
<dbReference type="EC" id="2.4.1.186" evidence="10"/>
<accession>A0A4P7NAJ7</accession>
<evidence type="ECO:0000313" key="15">
    <source>
        <dbReference type="EMBL" id="QBZ58066.1"/>
    </source>
</evidence>
<comment type="catalytic activity">
    <reaction evidence="12">
        <text>L-tyrosyl-[glycogenin] + UDP-alpha-D-glucose = alpha-D-glucosyl-L-tyrosyl-[glycogenin] + UDP + H(+)</text>
        <dbReference type="Rhea" id="RHEA:23360"/>
        <dbReference type="Rhea" id="RHEA-COMP:14604"/>
        <dbReference type="Rhea" id="RHEA-COMP:14605"/>
        <dbReference type="ChEBI" id="CHEBI:15378"/>
        <dbReference type="ChEBI" id="CHEBI:46858"/>
        <dbReference type="ChEBI" id="CHEBI:58223"/>
        <dbReference type="ChEBI" id="CHEBI:58885"/>
        <dbReference type="ChEBI" id="CHEBI:140573"/>
        <dbReference type="EC" id="2.4.1.186"/>
    </reaction>
</comment>
<evidence type="ECO:0000256" key="8">
    <source>
        <dbReference type="ARBA" id="ARBA00023211"/>
    </source>
</evidence>
<comment type="function">
    <text evidence="13">Self-glucosylating initiator of glycogen synthesis. It catalyzes the formation of a short alpha (1,4)-glucosyl chain covalently attached via a glucose 1-O-tyrosyl linkage to internal tyrosine residues and these chains act as primers for the elongation reaction catalyzed by glycogen synthase.</text>
</comment>
<dbReference type="Pfam" id="PF01501">
    <property type="entry name" value="Glyco_transf_8"/>
    <property type="match status" value="1"/>
</dbReference>
<comment type="cofactor">
    <cofactor evidence="1">
        <name>Mn(2+)</name>
        <dbReference type="ChEBI" id="CHEBI:29035"/>
    </cofactor>
</comment>
<dbReference type="AlphaFoldDB" id="A0A4P7NAJ7"/>
<feature type="region of interest" description="Disordered" evidence="14">
    <location>
        <begin position="719"/>
        <end position="747"/>
    </location>
</feature>
<dbReference type="GO" id="GO:0005978">
    <property type="term" value="P:glycogen biosynthetic process"/>
    <property type="evidence" value="ECO:0007669"/>
    <property type="project" value="UniProtKB-KW"/>
</dbReference>
<dbReference type="Proteomes" id="UP000294847">
    <property type="component" value="Chromosome 3"/>
</dbReference>
<reference evidence="15 16" key="1">
    <citation type="journal article" date="2019" name="Mol. Biol. Evol.">
        <title>Blast fungal genomes show frequent chromosomal changes, gene gains and losses, and effector gene turnover.</title>
        <authorList>
            <person name="Gomez Luciano L.B."/>
            <person name="Jason Tsai I."/>
            <person name="Chuma I."/>
            <person name="Tosa Y."/>
            <person name="Chen Y.H."/>
            <person name="Li J.Y."/>
            <person name="Li M.Y."/>
            <person name="Jade Lu M.Y."/>
            <person name="Nakayashiki H."/>
            <person name="Li W.H."/>
        </authorList>
    </citation>
    <scope>NUCLEOTIDE SEQUENCE [LARGE SCALE GENOMIC DNA]</scope>
    <source>
        <strain evidence="15">MZ5-1-6</strain>
    </source>
</reference>
<evidence type="ECO:0000256" key="11">
    <source>
        <dbReference type="ARBA" id="ARBA00050886"/>
    </source>
</evidence>
<evidence type="ECO:0000256" key="5">
    <source>
        <dbReference type="ARBA" id="ARBA00022723"/>
    </source>
</evidence>
<gene>
    <name evidence="15" type="ORF">PoMZ_03005</name>
</gene>